<evidence type="ECO:0000313" key="4">
    <source>
        <dbReference type="EMBL" id="MDT2690510.1"/>
    </source>
</evidence>
<dbReference type="InterPro" id="IPR007737">
    <property type="entry name" value="Mga_HTH"/>
</dbReference>
<dbReference type="Proteomes" id="UP001183682">
    <property type="component" value="Unassembled WGS sequence"/>
</dbReference>
<reference evidence="4" key="2">
    <citation type="submission" date="2023-03" db="EMBL/GenBank/DDBJ databases">
        <authorList>
            <person name="Shen W."/>
            <person name="Cai J."/>
        </authorList>
    </citation>
    <scope>NUCLEOTIDE SEQUENCE</scope>
    <source>
        <strain evidence="4">K69-2</strain>
    </source>
</reference>
<dbReference type="Pfam" id="PF05043">
    <property type="entry name" value="Mga"/>
    <property type="match status" value="2"/>
</dbReference>
<accession>A0A376GV55</accession>
<dbReference type="PANTHER" id="PTHR30185:SF18">
    <property type="entry name" value="TRANSCRIPTIONAL REGULATOR MTLR"/>
    <property type="match status" value="1"/>
</dbReference>
<keyword evidence="2" id="KW-0804">Transcription</keyword>
<name>A0A376GV55_ENTGA</name>
<organism evidence="5 6">
    <name type="scientific">Enterococcus gallinarum</name>
    <dbReference type="NCBI Taxonomy" id="1353"/>
    <lineage>
        <taxon>Bacteria</taxon>
        <taxon>Bacillati</taxon>
        <taxon>Bacillota</taxon>
        <taxon>Bacilli</taxon>
        <taxon>Lactobacillales</taxon>
        <taxon>Enterococcaceae</taxon>
        <taxon>Enterococcus</taxon>
    </lineage>
</organism>
<evidence type="ECO:0000313" key="6">
    <source>
        <dbReference type="Proteomes" id="UP000254807"/>
    </source>
</evidence>
<protein>
    <submittedName>
        <fullName evidence="4">Helix-turn-helix domain-containing protein</fullName>
    </submittedName>
    <submittedName>
        <fullName evidence="5">Mga helix-turn-helix domain</fullName>
    </submittedName>
</protein>
<keyword evidence="1" id="KW-0805">Transcription regulation</keyword>
<dbReference type="PANTHER" id="PTHR30185">
    <property type="entry name" value="CRYPTIC BETA-GLUCOSIDE BGL OPERON ANTITERMINATOR"/>
    <property type="match status" value="1"/>
</dbReference>
<proteinExistence type="predicted"/>
<feature type="domain" description="Mga helix-turn-helix" evidence="3">
    <location>
        <begin position="79"/>
        <end position="162"/>
    </location>
</feature>
<dbReference type="InterPro" id="IPR050661">
    <property type="entry name" value="BglG_antiterminators"/>
</dbReference>
<dbReference type="EMBL" id="JARPZN010000005">
    <property type="protein sequence ID" value="MDT2690510.1"/>
    <property type="molecule type" value="Genomic_DNA"/>
</dbReference>
<evidence type="ECO:0000256" key="1">
    <source>
        <dbReference type="ARBA" id="ARBA00023015"/>
    </source>
</evidence>
<keyword evidence="6" id="KW-1185">Reference proteome</keyword>
<dbReference type="EMBL" id="UFYW01000001">
    <property type="protein sequence ID" value="STD82417.1"/>
    <property type="molecule type" value="Genomic_DNA"/>
</dbReference>
<dbReference type="Proteomes" id="UP000254807">
    <property type="component" value="Unassembled WGS sequence"/>
</dbReference>
<sequence length="486" mass="57127">MNLMQLLEKNQQVHFQILTIFFQHGSEISYKTLANKLSISSPTLQKEIQHLSDNLSVFHAEALLETKENDRLYLTLPLDFSIQHFFYAYLSEAVDFQIIEYLFFHREGSTTKLMLDLMLSEASLFRHFKSINHLLEEFSLQLKNKKLIGDERQIRFFFYSFFSQSYPLAKINETFKSPAIRNLIRVIEQQLGLSIDPRNNWKLVLWFGLMEARFDFRSSQQHESSKGLLKQVENDPTFQVLRNILGRYLSRFAISWSDYEAVYLYLFLMMEGLVVMDHQQDTDSEFMLDLAAESQVLMKTFADESLDIQVHYPEISRFLAIIILRARYLKGALTSFADFPPHFLRGTITEVANQVVETLAQATGPFSEEKQRKLIHDLSFVIEWLQEKQQKELKIGVLLSQNQLRTDVLRRFLAKQLSGYPYMQVETAQATDYDLLIVDQPQIAENYHFKKLLVLTGVIDRFEEQRLHQVIDEIRRENLESELEKL</sequence>
<dbReference type="RefSeq" id="WP_060814361.1">
    <property type="nucleotide sequence ID" value="NZ_JARPZN010000005.1"/>
</dbReference>
<evidence type="ECO:0000256" key="2">
    <source>
        <dbReference type="ARBA" id="ARBA00023163"/>
    </source>
</evidence>
<feature type="domain" description="Mga helix-turn-helix" evidence="3">
    <location>
        <begin position="10"/>
        <end position="61"/>
    </location>
</feature>
<evidence type="ECO:0000313" key="5">
    <source>
        <dbReference type="EMBL" id="STD82417.1"/>
    </source>
</evidence>
<dbReference type="OrthoDB" id="2198627at2"/>
<reference evidence="5 6" key="1">
    <citation type="submission" date="2018-06" db="EMBL/GenBank/DDBJ databases">
        <authorList>
            <consortium name="Pathogen Informatics"/>
            <person name="Doyle S."/>
        </authorList>
    </citation>
    <scope>NUCLEOTIDE SEQUENCE [LARGE SCALE GENOMIC DNA]</scope>
    <source>
        <strain evidence="5 6">NCTC12360</strain>
    </source>
</reference>
<gene>
    <name evidence="5" type="ORF">NCTC12360_00843</name>
    <name evidence="4" type="ORF">P7E30_09885</name>
</gene>
<dbReference type="AlphaFoldDB" id="A0A376GV55"/>
<dbReference type="Gene3D" id="1.10.10.10">
    <property type="entry name" value="Winged helix-like DNA-binding domain superfamily/Winged helix DNA-binding domain"/>
    <property type="match status" value="1"/>
</dbReference>
<evidence type="ECO:0000259" key="3">
    <source>
        <dbReference type="Pfam" id="PF05043"/>
    </source>
</evidence>
<dbReference type="InterPro" id="IPR036388">
    <property type="entry name" value="WH-like_DNA-bd_sf"/>
</dbReference>